<sequence length="243" mass="27697">MLLAIAFLVFAFLSTFENLSIFGRQIAKINLPEFQRTENRQYLRNAEPVAEYEKTDTLPKTILFIGDSMLEGLSPRFAAYAQENGHRLYTVIWYGSTTEKWAESRRLTSYIAQYHPDFIVVCLGGNELFVKDIIEKRTKYADAIIAEAGEVPLLWIGPPNWKEDTGINRMLLSALGNKRFYESKDLILDRAKDGMHPTRVASRAWMDSVAHWIVKQSAYPIKMNKPSATTARATKTIVLTPDD</sequence>
<keyword evidence="1" id="KW-0378">Hydrolase</keyword>
<dbReference type="Gene3D" id="3.40.50.1110">
    <property type="entry name" value="SGNH hydrolase"/>
    <property type="match status" value="1"/>
</dbReference>
<dbReference type="Proteomes" id="UP000824076">
    <property type="component" value="Unassembled WGS sequence"/>
</dbReference>
<accession>A0A9D1IK64</accession>
<dbReference type="InterPro" id="IPR036514">
    <property type="entry name" value="SGNH_hydro_sf"/>
</dbReference>
<dbReference type="EMBL" id="DVMS01000075">
    <property type="protein sequence ID" value="HIU38568.1"/>
    <property type="molecule type" value="Genomic_DNA"/>
</dbReference>
<name>A0A9D1IK64_9BACT</name>
<dbReference type="GO" id="GO:0016788">
    <property type="term" value="F:hydrolase activity, acting on ester bonds"/>
    <property type="evidence" value="ECO:0007669"/>
    <property type="project" value="UniProtKB-ARBA"/>
</dbReference>
<reference evidence="1" key="2">
    <citation type="journal article" date="2021" name="PeerJ">
        <title>Extensive microbial diversity within the chicken gut microbiome revealed by metagenomics and culture.</title>
        <authorList>
            <person name="Gilroy R."/>
            <person name="Ravi A."/>
            <person name="Getino M."/>
            <person name="Pursley I."/>
            <person name="Horton D.L."/>
            <person name="Alikhan N.F."/>
            <person name="Baker D."/>
            <person name="Gharbi K."/>
            <person name="Hall N."/>
            <person name="Watson M."/>
            <person name="Adriaenssens E.M."/>
            <person name="Foster-Nyarko E."/>
            <person name="Jarju S."/>
            <person name="Secka A."/>
            <person name="Antonio M."/>
            <person name="Oren A."/>
            <person name="Chaudhuri R.R."/>
            <person name="La Ragione R."/>
            <person name="Hildebrand F."/>
            <person name="Pallen M.J."/>
        </authorList>
    </citation>
    <scope>NUCLEOTIDE SEQUENCE</scope>
    <source>
        <strain evidence="1">17073</strain>
    </source>
</reference>
<dbReference type="SUPFAM" id="SSF52266">
    <property type="entry name" value="SGNH hydrolase"/>
    <property type="match status" value="1"/>
</dbReference>
<organism evidence="1 2">
    <name type="scientific">Candidatus Limisoma intestinavium</name>
    <dbReference type="NCBI Taxonomy" id="2840856"/>
    <lineage>
        <taxon>Bacteria</taxon>
        <taxon>Pseudomonadati</taxon>
        <taxon>Bacteroidota</taxon>
        <taxon>Bacteroidia</taxon>
        <taxon>Bacteroidales</taxon>
        <taxon>Candidatus Limisoma</taxon>
    </lineage>
</organism>
<comment type="caution">
    <text evidence="1">The sequence shown here is derived from an EMBL/GenBank/DDBJ whole genome shotgun (WGS) entry which is preliminary data.</text>
</comment>
<dbReference type="AlphaFoldDB" id="A0A9D1IK64"/>
<gene>
    <name evidence="1" type="ORF">IAD18_02740</name>
</gene>
<evidence type="ECO:0000313" key="1">
    <source>
        <dbReference type="EMBL" id="HIU38568.1"/>
    </source>
</evidence>
<evidence type="ECO:0000313" key="2">
    <source>
        <dbReference type="Proteomes" id="UP000824076"/>
    </source>
</evidence>
<reference evidence="1" key="1">
    <citation type="submission" date="2020-10" db="EMBL/GenBank/DDBJ databases">
        <authorList>
            <person name="Gilroy R."/>
        </authorList>
    </citation>
    <scope>NUCLEOTIDE SEQUENCE</scope>
    <source>
        <strain evidence="1">17073</strain>
    </source>
</reference>
<proteinExistence type="predicted"/>
<protein>
    <submittedName>
        <fullName evidence="1">SGNH/GDSL hydrolase family protein</fullName>
    </submittedName>
</protein>